<proteinExistence type="predicted"/>
<dbReference type="Proteomes" id="UP000325440">
    <property type="component" value="Unassembled WGS sequence"/>
</dbReference>
<sequence length="645" mass="77038">MEYVLKQWKRAQVIILIKPGRLPVQVHCITNVINKALEEKNNCYEVFLDVAQAFDKVWHKRLLINLCEQLPHNLTKKIKKIEFLTNNSSLNFEEKITKLLQIWENCCCKLQKNHCHDFETRIFTHYAISESTMLLFQREWEHIEQQIKNKFITIVVQIISFFEININSEVLKTLKHFINIINNPWDILPNFNAQKHTRMMELFTYILNKENGSIIVNRVKVLFHDQQLNLAFNLADMLVYLYEQYFIRRDNTNLFPEDDYECCRDILFSLLMYCDRKYITRIIENINPMDEGKRLIFKYYHRIKYLSTLVKEDLPINYPNIVRFCEMGATILINQSFQYKFQSMLQEFCELMRYWCDIVFLLEKFELFSNLSDPFYKQSILNFIEWAPSADHLFSMADIFYAKFGSSFSKPVYVKIYIRALSMTLDEMNYYKRNGPKQNALLSAKRCTQRYLKLADLFEDVLLVHRECVLTAFQIMPSKDLMDRIENLAIQSGILKSNHSKRTSSRQAKKNNTEVNRNNYDRDLFLSRRDCTTLIHSTLTNLQPELFNTSLINKLLNIVRAPRMECFHWDLPWLAIKIECEVFLTNLDQIINKNLLQRSDLGYTREFHGKYYDMMKIKKKAKVNEESIKTDSLEEIIKKFNKQTI</sequence>
<dbReference type="OrthoDB" id="6427254at2759"/>
<evidence type="ECO:0000313" key="2">
    <source>
        <dbReference type="Proteomes" id="UP000325440"/>
    </source>
</evidence>
<organism evidence="1 2">
    <name type="scientific">Cinara cedri</name>
    <dbReference type="NCBI Taxonomy" id="506608"/>
    <lineage>
        <taxon>Eukaryota</taxon>
        <taxon>Metazoa</taxon>
        <taxon>Ecdysozoa</taxon>
        <taxon>Arthropoda</taxon>
        <taxon>Hexapoda</taxon>
        <taxon>Insecta</taxon>
        <taxon>Pterygota</taxon>
        <taxon>Neoptera</taxon>
        <taxon>Paraneoptera</taxon>
        <taxon>Hemiptera</taxon>
        <taxon>Sternorrhyncha</taxon>
        <taxon>Aphidomorpha</taxon>
        <taxon>Aphidoidea</taxon>
        <taxon>Aphididae</taxon>
        <taxon>Lachninae</taxon>
        <taxon>Cinara</taxon>
    </lineage>
</organism>
<reference evidence="1 2" key="1">
    <citation type="submission" date="2019-08" db="EMBL/GenBank/DDBJ databases">
        <authorList>
            <person name="Alioto T."/>
            <person name="Alioto T."/>
            <person name="Gomez Garrido J."/>
        </authorList>
    </citation>
    <scope>NUCLEOTIDE SEQUENCE [LARGE SCALE GENOMIC DNA]</scope>
</reference>
<dbReference type="AlphaFoldDB" id="A0A5E4NLF8"/>
<accession>A0A5E4NLF8</accession>
<name>A0A5E4NLF8_9HEMI</name>
<protein>
    <submittedName>
        <fullName evidence="1">Uncharacterized protein</fullName>
    </submittedName>
</protein>
<dbReference type="EMBL" id="CABPRJ010002413">
    <property type="protein sequence ID" value="VVC45798.1"/>
    <property type="molecule type" value="Genomic_DNA"/>
</dbReference>
<keyword evidence="2" id="KW-1185">Reference proteome</keyword>
<evidence type="ECO:0000313" key="1">
    <source>
        <dbReference type="EMBL" id="VVC45798.1"/>
    </source>
</evidence>
<gene>
    <name evidence="1" type="ORF">CINCED_3A025281</name>
</gene>